<dbReference type="InterPro" id="IPR003474">
    <property type="entry name" value="Glcn_transporter"/>
</dbReference>
<evidence type="ECO:0000256" key="2">
    <source>
        <dbReference type="ARBA" id="ARBA00022448"/>
    </source>
</evidence>
<evidence type="ECO:0000256" key="5">
    <source>
        <dbReference type="ARBA" id="ARBA00022989"/>
    </source>
</evidence>
<name>A0A2N3PYN9_9PROT</name>
<keyword evidence="5 8" id="KW-1133">Transmembrane helix</keyword>
<evidence type="ECO:0000256" key="1">
    <source>
        <dbReference type="ARBA" id="ARBA00004651"/>
    </source>
</evidence>
<dbReference type="GO" id="GO:0005886">
    <property type="term" value="C:plasma membrane"/>
    <property type="evidence" value="ECO:0007669"/>
    <property type="project" value="UniProtKB-SubCell"/>
</dbReference>
<feature type="transmembrane region" description="Helical" evidence="8">
    <location>
        <begin position="309"/>
        <end position="327"/>
    </location>
</feature>
<dbReference type="OrthoDB" id="9787129at2"/>
<feature type="transmembrane region" description="Helical" evidence="8">
    <location>
        <begin position="54"/>
        <end position="76"/>
    </location>
</feature>
<evidence type="ECO:0000256" key="3">
    <source>
        <dbReference type="ARBA" id="ARBA00022475"/>
    </source>
</evidence>
<evidence type="ECO:0000256" key="8">
    <source>
        <dbReference type="SAM" id="Phobius"/>
    </source>
</evidence>
<dbReference type="EMBL" id="PIUM01000004">
    <property type="protein sequence ID" value="PKU25527.1"/>
    <property type="molecule type" value="Genomic_DNA"/>
</dbReference>
<feature type="transmembrane region" description="Helical" evidence="8">
    <location>
        <begin position="30"/>
        <end position="47"/>
    </location>
</feature>
<evidence type="ECO:0000313" key="10">
    <source>
        <dbReference type="Proteomes" id="UP000233293"/>
    </source>
</evidence>
<dbReference type="NCBIfam" id="TIGR00791">
    <property type="entry name" value="gntP"/>
    <property type="match status" value="1"/>
</dbReference>
<dbReference type="PANTHER" id="PTHR30354:SF22">
    <property type="entry name" value="HIGH-AFFINITY GLUCONATE TRANSPORTER"/>
    <property type="match status" value="1"/>
</dbReference>
<feature type="transmembrane region" description="Helical" evidence="8">
    <location>
        <begin position="96"/>
        <end position="122"/>
    </location>
</feature>
<dbReference type="Proteomes" id="UP000233293">
    <property type="component" value="Unassembled WGS sequence"/>
</dbReference>
<evidence type="ECO:0000256" key="7">
    <source>
        <dbReference type="ARBA" id="ARBA00049663"/>
    </source>
</evidence>
<accession>A0A2N3PYN9</accession>
<feature type="transmembrane region" description="Helical" evidence="8">
    <location>
        <begin position="227"/>
        <end position="251"/>
    </location>
</feature>
<feature type="transmembrane region" description="Helical" evidence="8">
    <location>
        <begin position="263"/>
        <end position="288"/>
    </location>
</feature>
<organism evidence="9 10">
    <name type="scientific">Telmatospirillum siberiense</name>
    <dbReference type="NCBI Taxonomy" id="382514"/>
    <lineage>
        <taxon>Bacteria</taxon>
        <taxon>Pseudomonadati</taxon>
        <taxon>Pseudomonadota</taxon>
        <taxon>Alphaproteobacteria</taxon>
        <taxon>Rhodospirillales</taxon>
        <taxon>Rhodospirillaceae</taxon>
        <taxon>Telmatospirillum</taxon>
    </lineage>
</organism>
<dbReference type="RefSeq" id="WP_101249582.1">
    <property type="nucleotide sequence ID" value="NZ_PIUM01000004.1"/>
</dbReference>
<feature type="transmembrane region" description="Helical" evidence="8">
    <location>
        <begin position="347"/>
        <end position="376"/>
    </location>
</feature>
<evidence type="ECO:0000313" key="9">
    <source>
        <dbReference type="EMBL" id="PKU25527.1"/>
    </source>
</evidence>
<protein>
    <submittedName>
        <fullName evidence="9">Gluconate permease</fullName>
    </submittedName>
</protein>
<feature type="transmembrane region" description="Helical" evidence="8">
    <location>
        <begin position="423"/>
        <end position="444"/>
    </location>
</feature>
<feature type="transmembrane region" description="Helical" evidence="8">
    <location>
        <begin position="134"/>
        <end position="154"/>
    </location>
</feature>
<dbReference type="Pfam" id="PF02447">
    <property type="entry name" value="GntP_permease"/>
    <property type="match status" value="1"/>
</dbReference>
<dbReference type="PANTHER" id="PTHR30354">
    <property type="entry name" value="GNT FAMILY GLUCONATE TRANSPORTER"/>
    <property type="match status" value="1"/>
</dbReference>
<feature type="transmembrane region" description="Helical" evidence="8">
    <location>
        <begin position="174"/>
        <end position="196"/>
    </location>
</feature>
<keyword evidence="6 8" id="KW-0472">Membrane</keyword>
<gene>
    <name evidence="9" type="ORF">CWS72_05530</name>
</gene>
<proteinExistence type="inferred from homology"/>
<evidence type="ECO:0000256" key="4">
    <source>
        <dbReference type="ARBA" id="ARBA00022692"/>
    </source>
</evidence>
<comment type="similarity">
    <text evidence="7">Belongs to the GntP permease family.</text>
</comment>
<keyword evidence="4 8" id="KW-0812">Transmembrane</keyword>
<evidence type="ECO:0000256" key="6">
    <source>
        <dbReference type="ARBA" id="ARBA00023136"/>
    </source>
</evidence>
<keyword evidence="2" id="KW-0813">Transport</keyword>
<keyword evidence="3" id="KW-1003">Cell membrane</keyword>
<keyword evidence="10" id="KW-1185">Reference proteome</keyword>
<comment type="caution">
    <text evidence="9">The sequence shown here is derived from an EMBL/GenBank/DDBJ whole genome shotgun (WGS) entry which is preliminary data.</text>
</comment>
<reference evidence="10" key="1">
    <citation type="submission" date="2017-12" db="EMBL/GenBank/DDBJ databases">
        <title>Draft genome sequence of Telmatospirillum siberiense 26-4b1T, an acidotolerant peatland alphaproteobacterium potentially involved in sulfur cycling.</title>
        <authorList>
            <person name="Hausmann B."/>
            <person name="Pjevac P."/>
            <person name="Schreck K."/>
            <person name="Herbold C.W."/>
            <person name="Daims H."/>
            <person name="Wagner M."/>
            <person name="Pester M."/>
            <person name="Loy A."/>
        </authorList>
    </citation>
    <scope>NUCLEOTIDE SEQUENCE [LARGE SCALE GENOMIC DNA]</scope>
    <source>
        <strain evidence="10">26-4b1</strain>
    </source>
</reference>
<sequence>MPILFVIFGVAALLFLIVRCRVNAFVSLVLVSFVVALALGIPADKIVKSIESGIGGTLGHIALIFGLGVMLGRLIADAGGAQRIAVTLIDKFGEKNVQWAVLVSSFIIGIALFFEVGVVLLIPIVVTMARQMKIPVMTLGVPMVAALITAHGFLPPHPGPTVVAGEYHADIGRVLVFGIVIAIPSVLLAGPVFTVLSKRIVPSAFEKIARAESVDGTSLRDLNDTPAFGISVLTAMLPVIMMSVAALVAIVRSSLGLSDNLAFTVIRFVGDASISMLVSLLFAAYTMGLKRNKSIDAIMSSCSGAVRDIAMMLLIIGGGGALKQVFIDGGVGTYLAHLFAGSSASPLLFAWTVAAILRIALGSATVAAISTVGLVLPMLTTQHVDLALVTLATGAGSATFSHVNDAGFWMVKESFGLTVKETFGTWSLLCAIVSVVGLVGVLVLERLIA</sequence>
<dbReference type="AlphaFoldDB" id="A0A2N3PYN9"/>
<comment type="subcellular location">
    <subcellularLocation>
        <location evidence="1">Cell membrane</location>
        <topology evidence="1">Multi-pass membrane protein</topology>
    </subcellularLocation>
</comment>
<dbReference type="GO" id="GO:0015128">
    <property type="term" value="F:gluconate transmembrane transporter activity"/>
    <property type="evidence" value="ECO:0007669"/>
    <property type="project" value="InterPro"/>
</dbReference>
<dbReference type="PIRSF" id="PIRSF002746">
    <property type="entry name" value="Gluconate_transporter"/>
    <property type="match status" value="1"/>
</dbReference>